<dbReference type="Proteomes" id="UP000325081">
    <property type="component" value="Unassembled WGS sequence"/>
</dbReference>
<reference evidence="2" key="1">
    <citation type="journal article" date="2019" name="Curr. Biol.">
        <title>Genome Sequence of Striga asiatica Provides Insight into the Evolution of Plant Parasitism.</title>
        <authorList>
            <person name="Yoshida S."/>
            <person name="Kim S."/>
            <person name="Wafula E.K."/>
            <person name="Tanskanen J."/>
            <person name="Kim Y.M."/>
            <person name="Honaas L."/>
            <person name="Yang Z."/>
            <person name="Spallek T."/>
            <person name="Conn C.E."/>
            <person name="Ichihashi Y."/>
            <person name="Cheong K."/>
            <person name="Cui S."/>
            <person name="Der J.P."/>
            <person name="Gundlach H."/>
            <person name="Jiao Y."/>
            <person name="Hori C."/>
            <person name="Ishida J.K."/>
            <person name="Kasahara H."/>
            <person name="Kiba T."/>
            <person name="Kim M.S."/>
            <person name="Koo N."/>
            <person name="Laohavisit A."/>
            <person name="Lee Y.H."/>
            <person name="Lumba S."/>
            <person name="McCourt P."/>
            <person name="Mortimer J.C."/>
            <person name="Mutuku J.M."/>
            <person name="Nomura T."/>
            <person name="Sasaki-Sekimoto Y."/>
            <person name="Seto Y."/>
            <person name="Wang Y."/>
            <person name="Wakatake T."/>
            <person name="Sakakibara H."/>
            <person name="Demura T."/>
            <person name="Yamaguchi S."/>
            <person name="Yoneyama K."/>
            <person name="Manabe R.I."/>
            <person name="Nelson D.C."/>
            <person name="Schulman A.H."/>
            <person name="Timko M.P."/>
            <person name="dePamphilis C.W."/>
            <person name="Choi D."/>
            <person name="Shirasu K."/>
        </authorList>
    </citation>
    <scope>NUCLEOTIDE SEQUENCE [LARGE SCALE GENOMIC DNA]</scope>
    <source>
        <strain evidence="2">cv. UVA1</strain>
    </source>
</reference>
<gene>
    <name evidence="1" type="ORF">STAS_14577</name>
</gene>
<proteinExistence type="predicted"/>
<dbReference type="EMBL" id="BKCP01005461">
    <property type="protein sequence ID" value="GER38118.1"/>
    <property type="molecule type" value="Genomic_DNA"/>
</dbReference>
<evidence type="ECO:0000313" key="2">
    <source>
        <dbReference type="Proteomes" id="UP000325081"/>
    </source>
</evidence>
<keyword evidence="2" id="KW-1185">Reference proteome</keyword>
<accession>A0A5A7PZW9</accession>
<comment type="caution">
    <text evidence="1">The sequence shown here is derived from an EMBL/GenBank/DDBJ whole genome shotgun (WGS) entry which is preliminary data.</text>
</comment>
<organism evidence="1 2">
    <name type="scientific">Striga asiatica</name>
    <name type="common">Asiatic witchweed</name>
    <name type="synonym">Buchnera asiatica</name>
    <dbReference type="NCBI Taxonomy" id="4170"/>
    <lineage>
        <taxon>Eukaryota</taxon>
        <taxon>Viridiplantae</taxon>
        <taxon>Streptophyta</taxon>
        <taxon>Embryophyta</taxon>
        <taxon>Tracheophyta</taxon>
        <taxon>Spermatophyta</taxon>
        <taxon>Magnoliopsida</taxon>
        <taxon>eudicotyledons</taxon>
        <taxon>Gunneridae</taxon>
        <taxon>Pentapetalae</taxon>
        <taxon>asterids</taxon>
        <taxon>lamiids</taxon>
        <taxon>Lamiales</taxon>
        <taxon>Orobanchaceae</taxon>
        <taxon>Buchnereae</taxon>
        <taxon>Striga</taxon>
    </lineage>
</organism>
<sequence>MTQNQQEIGKGQDLRQLDASSFGLANGDVGLQRGRGPTIPFDLDSQSIKQSTDSLSIFGDSNQEKESFYSKISGNIVKCEYVYFAFFGKSKRALRSSNTAKEGRRFRSIKDDEFGSLSKDRNTWEELFVKEMIVIGVRLRVFKKDLTLLEATGKLSKRGSRHEMKKDSIVGKRLLLKHGGRHHPKSRAGISKVFRDIRQRTSLQRFGDRTTTTLSAQPSARRVRGDDGYVGKTDIQVFQLRATLPVGKASYLTQVAKTTSGN</sequence>
<evidence type="ECO:0000313" key="1">
    <source>
        <dbReference type="EMBL" id="GER38118.1"/>
    </source>
</evidence>
<name>A0A5A7PZW9_STRAF</name>
<protein>
    <submittedName>
        <fullName evidence="1">Uncharacterized protein</fullName>
    </submittedName>
</protein>
<dbReference type="AlphaFoldDB" id="A0A5A7PZW9"/>